<keyword evidence="4 6" id="KW-0732">Signal</keyword>
<dbReference type="Gene3D" id="2.40.50.120">
    <property type="match status" value="1"/>
</dbReference>
<dbReference type="GO" id="GO:0005615">
    <property type="term" value="C:extracellular space"/>
    <property type="evidence" value="ECO:0007669"/>
    <property type="project" value="TreeGrafter"/>
</dbReference>
<gene>
    <name evidence="7" type="ORF">OFUS_LOCUS19942</name>
</gene>
<evidence type="ECO:0000313" key="7">
    <source>
        <dbReference type="EMBL" id="CAH1795397.1"/>
    </source>
</evidence>
<keyword evidence="3" id="KW-0964">Secreted</keyword>
<dbReference type="InterPro" id="IPR008993">
    <property type="entry name" value="TIMP-like_OB-fold"/>
</dbReference>
<evidence type="ECO:0000256" key="5">
    <source>
        <dbReference type="ARBA" id="ARBA00023157"/>
    </source>
</evidence>
<reference evidence="7" key="1">
    <citation type="submission" date="2022-03" db="EMBL/GenBank/DDBJ databases">
        <authorList>
            <person name="Martin C."/>
        </authorList>
    </citation>
    <scope>NUCLEOTIDE SEQUENCE</scope>
</reference>
<keyword evidence="8" id="KW-1185">Reference proteome</keyword>
<feature type="chain" id="PRO_5035946408" description="Meteorin-like protein" evidence="6">
    <location>
        <begin position="26"/>
        <end position="291"/>
    </location>
</feature>
<organism evidence="7 8">
    <name type="scientific">Owenia fusiformis</name>
    <name type="common">Polychaete worm</name>
    <dbReference type="NCBI Taxonomy" id="6347"/>
    <lineage>
        <taxon>Eukaryota</taxon>
        <taxon>Metazoa</taxon>
        <taxon>Spiralia</taxon>
        <taxon>Lophotrochozoa</taxon>
        <taxon>Annelida</taxon>
        <taxon>Polychaeta</taxon>
        <taxon>Sedentaria</taxon>
        <taxon>Canalipalpata</taxon>
        <taxon>Sabellida</taxon>
        <taxon>Oweniida</taxon>
        <taxon>Oweniidae</taxon>
        <taxon>Owenia</taxon>
    </lineage>
</organism>
<evidence type="ECO:0000256" key="4">
    <source>
        <dbReference type="ARBA" id="ARBA00022729"/>
    </source>
</evidence>
<evidence type="ECO:0000256" key="6">
    <source>
        <dbReference type="SAM" id="SignalP"/>
    </source>
</evidence>
<dbReference type="PANTHER" id="PTHR28593:SF3">
    <property type="entry name" value="METEORIN-LIKE PROTEIN"/>
    <property type="match status" value="1"/>
</dbReference>
<accession>A0A8S4PQ10</accession>
<dbReference type="InterPro" id="IPR051998">
    <property type="entry name" value="Meteorin-like"/>
</dbReference>
<comment type="subcellular location">
    <subcellularLocation>
        <location evidence="1">Secreted</location>
    </subcellularLocation>
</comment>
<dbReference type="PANTHER" id="PTHR28593">
    <property type="entry name" value="METEORIN-LIKE PROTEIN"/>
    <property type="match status" value="1"/>
</dbReference>
<proteinExistence type="inferred from homology"/>
<dbReference type="OrthoDB" id="6092325at2759"/>
<evidence type="ECO:0000313" key="8">
    <source>
        <dbReference type="Proteomes" id="UP000749559"/>
    </source>
</evidence>
<evidence type="ECO:0000256" key="1">
    <source>
        <dbReference type="ARBA" id="ARBA00004613"/>
    </source>
</evidence>
<dbReference type="GO" id="GO:0005179">
    <property type="term" value="F:hormone activity"/>
    <property type="evidence" value="ECO:0007669"/>
    <property type="project" value="TreeGrafter"/>
</dbReference>
<name>A0A8S4PQ10_OWEFU</name>
<protein>
    <recommendedName>
        <fullName evidence="9">Meteorin-like protein</fullName>
    </recommendedName>
</protein>
<feature type="signal peptide" evidence="6">
    <location>
        <begin position="1"/>
        <end position="25"/>
    </location>
</feature>
<comment type="similarity">
    <text evidence="2">Belongs to the meteorin family.</text>
</comment>
<comment type="caution">
    <text evidence="7">The sequence shown here is derived from an EMBL/GenBank/DDBJ whole genome shotgun (WGS) entry which is preliminary data.</text>
</comment>
<dbReference type="AlphaFoldDB" id="A0A8S4PQ10"/>
<dbReference type="EMBL" id="CAIIXF020000009">
    <property type="protein sequence ID" value="CAH1795397.1"/>
    <property type="molecule type" value="Genomic_DNA"/>
</dbReference>
<evidence type="ECO:0000256" key="3">
    <source>
        <dbReference type="ARBA" id="ARBA00022525"/>
    </source>
</evidence>
<evidence type="ECO:0000256" key="2">
    <source>
        <dbReference type="ARBA" id="ARBA00005669"/>
    </source>
</evidence>
<dbReference type="Proteomes" id="UP000749559">
    <property type="component" value="Unassembled WGS sequence"/>
</dbReference>
<keyword evidence="5" id="KW-1015">Disulfide bond</keyword>
<evidence type="ECO:0008006" key="9">
    <source>
        <dbReference type="Google" id="ProtNLM"/>
    </source>
</evidence>
<sequence length="291" mass="33505">MDLYPYLHQLWCMLVVFIIAPCIKGQFNQDQCDWMIRDDTEEKGIRNVFGTCSEGEVTWLSPYGALRLVLQYGGDAQTDFRGCITTRIEFTTIKISQEGKYNLNKLAILNITHPETERELCFDSVGGKIVLYIEADTDDHESITLGKAFINYDLERRFNHLSYDELIDCRPCSDEEILKAYCTSDFVVVGSMDKLFHDVNTNESELSLSVAKIIRQKSQRFKRTTNEKGRYHGSVIAPLKCNIRKGEGNFIFMGKLRLGRAILHCAPRLSQWEELKKIAIKNEDYICDLEN</sequence>